<dbReference type="CDD" id="cd12148">
    <property type="entry name" value="fungal_TF_MHR"/>
    <property type="match status" value="1"/>
</dbReference>
<dbReference type="GO" id="GO:0003677">
    <property type="term" value="F:DNA binding"/>
    <property type="evidence" value="ECO:0007669"/>
    <property type="project" value="InterPro"/>
</dbReference>
<dbReference type="GO" id="GO:0005634">
    <property type="term" value="C:nucleus"/>
    <property type="evidence" value="ECO:0007669"/>
    <property type="project" value="TreeGrafter"/>
</dbReference>
<evidence type="ECO:0000313" key="5">
    <source>
        <dbReference type="Proteomes" id="UP000192596"/>
    </source>
</evidence>
<dbReference type="SMART" id="SM00906">
    <property type="entry name" value="Fungal_trans"/>
    <property type="match status" value="1"/>
</dbReference>
<evidence type="ECO:0000256" key="2">
    <source>
        <dbReference type="SAM" id="MobiDB-lite"/>
    </source>
</evidence>
<dbReference type="GO" id="GO:0000981">
    <property type="term" value="F:DNA-binding transcription factor activity, RNA polymerase II-specific"/>
    <property type="evidence" value="ECO:0007669"/>
    <property type="project" value="TreeGrafter"/>
</dbReference>
<dbReference type="InterPro" id="IPR007219">
    <property type="entry name" value="XnlR_reg_dom"/>
</dbReference>
<dbReference type="EMBL" id="NAJO01000059">
    <property type="protein sequence ID" value="OQN96995.1"/>
    <property type="molecule type" value="Genomic_DNA"/>
</dbReference>
<keyword evidence="1" id="KW-0539">Nucleus</keyword>
<dbReference type="GO" id="GO:0006351">
    <property type="term" value="P:DNA-templated transcription"/>
    <property type="evidence" value="ECO:0007669"/>
    <property type="project" value="InterPro"/>
</dbReference>
<evidence type="ECO:0000256" key="1">
    <source>
        <dbReference type="ARBA" id="ARBA00023242"/>
    </source>
</evidence>
<keyword evidence="5" id="KW-1185">Reference proteome</keyword>
<organism evidence="4 5">
    <name type="scientific">Cryoendolithus antarcticus</name>
    <dbReference type="NCBI Taxonomy" id="1507870"/>
    <lineage>
        <taxon>Eukaryota</taxon>
        <taxon>Fungi</taxon>
        <taxon>Dikarya</taxon>
        <taxon>Ascomycota</taxon>
        <taxon>Pezizomycotina</taxon>
        <taxon>Dothideomycetes</taxon>
        <taxon>Dothideomycetidae</taxon>
        <taxon>Cladosporiales</taxon>
        <taxon>Cladosporiaceae</taxon>
        <taxon>Cryoendolithus</taxon>
    </lineage>
</organism>
<name>A0A1V8SCW4_9PEZI</name>
<dbReference type="Proteomes" id="UP000192596">
    <property type="component" value="Unassembled WGS sequence"/>
</dbReference>
<reference evidence="5" key="1">
    <citation type="submission" date="2017-03" db="EMBL/GenBank/DDBJ databases">
        <title>Genomes of endolithic fungi from Antarctica.</title>
        <authorList>
            <person name="Coleine C."/>
            <person name="Masonjones S."/>
            <person name="Stajich J.E."/>
        </authorList>
    </citation>
    <scope>NUCLEOTIDE SEQUENCE [LARGE SCALE GENOMIC DNA]</scope>
    <source>
        <strain evidence="5">CCFEE 5527</strain>
    </source>
</reference>
<sequence>MHPQPQPQPQQHLAPEQGYASSDRTPHDDAVDDTVAATDLQNPSDALDFLAQVAERDAARSPGERPHEQTAGAGAHAHGNGHIPSQQPTIYPLLQTGQLSVEMVSTLLLRYHDKYHPYFPIANVDAMTPQRLWTTASDQKHLLTAMLTVASRDVQDWQQTHEACSAHMQDLIANLVYAGTGSVEAIEALLILSEWPPRQPRCPSIGRGEEDAAAWMLVGTAIRIGYLLGIDRTGFRTANDGNTDGLDRKRLAWAACYISDRQISVRLGKAFWSRGPGPMTALGTRDFPSLKPKQPWQDDYAAIFQANLDLTQLFSNAHDVLYATKDRSQQLHMGGEYVKYIDDFRVSLRIWHSTWGMLSCSAPLKASVTLCYEYLRLYINAFAYQATLNRLVAKAQAASPNGVFATSIAPFADIASTPDARFIYEAIDAATSILSVFNSLDPLILRTMPLKLWLCVIYSGTFLYKARCTGVMGAEQTGRVKQMIHDAVDKLQKASTCANDVGDRYSRLLRLLWRKPPSRGDVSRTGESATQHAYAAGTSMPQQLGPGDMQQQMQNPASINAFSWLDLGAVGDFATTNNSLPSESLDGLDRFDDSSNGGFGSFDQGFTIPLQYVWNTASPYGVMF</sequence>
<dbReference type="PANTHER" id="PTHR31644">
    <property type="entry name" value="TRANSCRIPTIONAL ACTIVATOR ARO80-RELATED"/>
    <property type="match status" value="1"/>
</dbReference>
<dbReference type="InParanoid" id="A0A1V8SCW4"/>
<evidence type="ECO:0000259" key="3">
    <source>
        <dbReference type="SMART" id="SM00906"/>
    </source>
</evidence>
<proteinExistence type="predicted"/>
<protein>
    <recommendedName>
        <fullName evidence="3">Xylanolytic transcriptional activator regulatory domain-containing protein</fullName>
    </recommendedName>
</protein>
<feature type="compositionally biased region" description="Basic and acidic residues" evidence="2">
    <location>
        <begin position="54"/>
        <end position="68"/>
    </location>
</feature>
<feature type="compositionally biased region" description="Low complexity" evidence="2">
    <location>
        <begin position="71"/>
        <end position="82"/>
    </location>
</feature>
<dbReference type="STRING" id="1507870.A0A1V8SCW4"/>
<evidence type="ECO:0000313" key="4">
    <source>
        <dbReference type="EMBL" id="OQN96995.1"/>
    </source>
</evidence>
<feature type="region of interest" description="Disordered" evidence="2">
    <location>
        <begin position="1"/>
        <end position="88"/>
    </location>
</feature>
<dbReference type="PANTHER" id="PTHR31644:SF1">
    <property type="entry name" value="ZN(II)2CYS6 TRANSCRIPTION FACTOR (EUROFUNG)"/>
    <property type="match status" value="1"/>
</dbReference>
<feature type="domain" description="Xylanolytic transcriptional activator regulatory" evidence="3">
    <location>
        <begin position="214"/>
        <end position="290"/>
    </location>
</feature>
<dbReference type="GO" id="GO:0008270">
    <property type="term" value="F:zinc ion binding"/>
    <property type="evidence" value="ECO:0007669"/>
    <property type="project" value="InterPro"/>
</dbReference>
<dbReference type="InterPro" id="IPR052780">
    <property type="entry name" value="AAA_Catabolism_Regulators"/>
</dbReference>
<dbReference type="OrthoDB" id="5818554at2759"/>
<dbReference type="Pfam" id="PF04082">
    <property type="entry name" value="Fungal_trans"/>
    <property type="match status" value="1"/>
</dbReference>
<accession>A0A1V8SCW4</accession>
<dbReference type="AlphaFoldDB" id="A0A1V8SCW4"/>
<gene>
    <name evidence="4" type="ORF">B0A48_16969</name>
</gene>
<comment type="caution">
    <text evidence="4">The sequence shown here is derived from an EMBL/GenBank/DDBJ whole genome shotgun (WGS) entry which is preliminary data.</text>
</comment>